<dbReference type="EMBL" id="BMRP01000001">
    <property type="protein sequence ID" value="GGU44349.1"/>
    <property type="molecule type" value="Genomic_DNA"/>
</dbReference>
<name>A0ABQ2UM47_9ACTN</name>
<proteinExistence type="predicted"/>
<dbReference type="Proteomes" id="UP000654471">
    <property type="component" value="Unassembled WGS sequence"/>
</dbReference>
<dbReference type="Pfam" id="PF11706">
    <property type="entry name" value="zf-CGNR"/>
    <property type="match status" value="1"/>
</dbReference>
<keyword evidence="4" id="KW-1185">Reference proteome</keyword>
<dbReference type="InterPro" id="IPR010852">
    <property type="entry name" value="ABATE"/>
</dbReference>
<accession>A0ABQ2UM47</accession>
<evidence type="ECO:0000313" key="4">
    <source>
        <dbReference type="Proteomes" id="UP000654471"/>
    </source>
</evidence>
<evidence type="ECO:0000313" key="3">
    <source>
        <dbReference type="EMBL" id="GGU44349.1"/>
    </source>
</evidence>
<dbReference type="Pfam" id="PF07336">
    <property type="entry name" value="ABATE"/>
    <property type="match status" value="1"/>
</dbReference>
<dbReference type="InterPro" id="IPR023286">
    <property type="entry name" value="ABATE_dom_sf"/>
</dbReference>
<dbReference type="RefSeq" id="WP_189295790.1">
    <property type="nucleotide sequence ID" value="NZ_BMRP01000001.1"/>
</dbReference>
<reference evidence="4" key="1">
    <citation type="journal article" date="2019" name="Int. J. Syst. Evol. Microbiol.">
        <title>The Global Catalogue of Microorganisms (GCM) 10K type strain sequencing project: providing services to taxonomists for standard genome sequencing and annotation.</title>
        <authorList>
            <consortium name="The Broad Institute Genomics Platform"/>
            <consortium name="The Broad Institute Genome Sequencing Center for Infectious Disease"/>
            <person name="Wu L."/>
            <person name="Ma J."/>
        </authorList>
    </citation>
    <scope>NUCLEOTIDE SEQUENCE [LARGE SCALE GENOMIC DNA]</scope>
    <source>
        <strain evidence="4">JCM 3399</strain>
    </source>
</reference>
<protein>
    <recommendedName>
        <fullName evidence="2">Zinc finger CGNR domain-containing protein</fullName>
    </recommendedName>
</protein>
<feature type="region of interest" description="Disordered" evidence="1">
    <location>
        <begin position="78"/>
        <end position="103"/>
    </location>
</feature>
<organism evidence="3 4">
    <name type="scientific">Streptomyces albospinus</name>
    <dbReference type="NCBI Taxonomy" id="285515"/>
    <lineage>
        <taxon>Bacteria</taxon>
        <taxon>Bacillati</taxon>
        <taxon>Actinomycetota</taxon>
        <taxon>Actinomycetes</taxon>
        <taxon>Kitasatosporales</taxon>
        <taxon>Streptomycetaceae</taxon>
        <taxon>Streptomyces</taxon>
    </lineage>
</organism>
<dbReference type="InterPro" id="IPR021005">
    <property type="entry name" value="Znf_CGNR"/>
</dbReference>
<comment type="caution">
    <text evidence="3">The sequence shown here is derived from an EMBL/GenBank/DDBJ whole genome shotgun (WGS) entry which is preliminary data.</text>
</comment>
<sequence length="190" mass="20740">MDVVRTPLPSEIAPLHAFLNSLDLRSFTHHGTVHRGGDHLSTTQALTDWLRKRGLLAADAAASEDDLRHARRLRAQLRGSLGQRAQSPGPLEERPGPEGSVPLNLRLGTPPGQPPALVPVGAGAQGALERIALLVCEAVAAGTWGRLKMCEAADCQWVFYDRSKPGRGRWCAAELCGNRMKTRAYRERQR</sequence>
<dbReference type="PANTHER" id="PTHR35525:SF3">
    <property type="entry name" value="BLL6575 PROTEIN"/>
    <property type="match status" value="1"/>
</dbReference>
<dbReference type="SUPFAM" id="SSF160904">
    <property type="entry name" value="Jann2411-like"/>
    <property type="match status" value="1"/>
</dbReference>
<evidence type="ECO:0000259" key="2">
    <source>
        <dbReference type="Pfam" id="PF11706"/>
    </source>
</evidence>
<gene>
    <name evidence="3" type="ORF">GCM10010211_04920</name>
</gene>
<feature type="domain" description="Zinc finger CGNR" evidence="2">
    <location>
        <begin position="146"/>
        <end position="189"/>
    </location>
</feature>
<evidence type="ECO:0000256" key="1">
    <source>
        <dbReference type="SAM" id="MobiDB-lite"/>
    </source>
</evidence>
<dbReference type="PANTHER" id="PTHR35525">
    <property type="entry name" value="BLL6575 PROTEIN"/>
    <property type="match status" value="1"/>
</dbReference>
<dbReference type="Gene3D" id="1.10.3300.10">
    <property type="entry name" value="Jann2411-like domain"/>
    <property type="match status" value="1"/>
</dbReference>